<dbReference type="HOGENOM" id="CLU_079007_0_0_6"/>
<evidence type="ECO:0008006" key="4">
    <source>
        <dbReference type="Google" id="ProtNLM"/>
    </source>
</evidence>
<keyword evidence="1" id="KW-1133">Transmembrane helix</keyword>
<protein>
    <recommendedName>
        <fullName evidence="4">DUF1461 domain-containing protein</fullName>
    </recommendedName>
</protein>
<comment type="caution">
    <text evidence="2">The sequence shown here is derived from an EMBL/GenBank/DDBJ whole genome shotgun (WGS) entry which is preliminary data.</text>
</comment>
<dbReference type="AlphaFoldDB" id="Q1N0K7"/>
<feature type="transmembrane region" description="Helical" evidence="1">
    <location>
        <begin position="124"/>
        <end position="142"/>
    </location>
</feature>
<gene>
    <name evidence="2" type="ORF">RED65_05549</name>
</gene>
<dbReference type="EMBL" id="AAQH01000013">
    <property type="protein sequence ID" value="EAT11826.1"/>
    <property type="molecule type" value="Genomic_DNA"/>
</dbReference>
<dbReference type="Proteomes" id="UP000004263">
    <property type="component" value="Unassembled WGS sequence"/>
</dbReference>
<dbReference type="InterPro" id="IPR010178">
    <property type="entry name" value="Lit"/>
</dbReference>
<feature type="transmembrane region" description="Helical" evidence="1">
    <location>
        <begin position="212"/>
        <end position="235"/>
    </location>
</feature>
<organism evidence="2 3">
    <name type="scientific">Bermanella marisrubri</name>
    <dbReference type="NCBI Taxonomy" id="207949"/>
    <lineage>
        <taxon>Bacteria</taxon>
        <taxon>Pseudomonadati</taxon>
        <taxon>Pseudomonadota</taxon>
        <taxon>Gammaproteobacteria</taxon>
        <taxon>Oceanospirillales</taxon>
        <taxon>Oceanospirillaceae</taxon>
        <taxon>Bermanella</taxon>
    </lineage>
</organism>
<accession>Q1N0K7</accession>
<proteinExistence type="predicted"/>
<feature type="transmembrane region" description="Helical" evidence="1">
    <location>
        <begin position="163"/>
        <end position="187"/>
    </location>
</feature>
<evidence type="ECO:0000313" key="2">
    <source>
        <dbReference type="EMBL" id="EAT11826.1"/>
    </source>
</evidence>
<dbReference type="Pfam" id="PF07314">
    <property type="entry name" value="Lit"/>
    <property type="match status" value="1"/>
</dbReference>
<keyword evidence="1" id="KW-0812">Transmembrane</keyword>
<evidence type="ECO:0000313" key="3">
    <source>
        <dbReference type="Proteomes" id="UP000004263"/>
    </source>
</evidence>
<evidence type="ECO:0000256" key="1">
    <source>
        <dbReference type="SAM" id="Phobius"/>
    </source>
</evidence>
<name>Q1N0K7_9GAMM</name>
<keyword evidence="1" id="KW-0472">Membrane</keyword>
<dbReference type="RefSeq" id="WP_007016427.1">
    <property type="nucleotide sequence ID" value="NZ_AAQH01000013.1"/>
</dbReference>
<dbReference type="STRING" id="207949.RED65_05549"/>
<feature type="transmembrane region" description="Helical" evidence="1">
    <location>
        <begin position="12"/>
        <end position="34"/>
    </location>
</feature>
<reference evidence="2 3" key="1">
    <citation type="submission" date="2006-03" db="EMBL/GenBank/DDBJ databases">
        <authorList>
            <person name="Pinhassi J."/>
            <person name="Pedros-Alio C."/>
            <person name="Ferriera S."/>
            <person name="Johnson J."/>
            <person name="Kravitz S."/>
            <person name="Halpern A."/>
            <person name="Remington K."/>
            <person name="Beeson K."/>
            <person name="Tran B."/>
            <person name="Rogers Y.-H."/>
            <person name="Friedman R."/>
            <person name="Venter J.C."/>
        </authorList>
    </citation>
    <scope>NUCLEOTIDE SEQUENCE [LARGE SCALE GENOMIC DNA]</scope>
    <source>
        <strain evidence="2 3">RED65</strain>
    </source>
</reference>
<sequence length="246" mass="28352">MQKNKIAKWVIYPLYSFSALVTAFLLSWVVMYSADFGYPSFYEMLDIDDHIEKFGPQNRYRSGLQFTEKSEHVRLFAAMNEAVHQDGVGLESLSYHLPNGRKIDQLLREPEIVHLQDVAHLINVFAWLGYIACLIWIGILLFSLKTKFKLPTLKQQAISMGGLVGICTLLVLVIGPVEVFYAFHVWLFPEEHQWFFYYQESLMTIIMKAPDLFGYIAIALTLLAMILFTLINLAVKRLTTWNSKMG</sequence>
<keyword evidence="3" id="KW-1185">Reference proteome</keyword>